<dbReference type="Proteomes" id="UP000313645">
    <property type="component" value="Unassembled WGS sequence"/>
</dbReference>
<feature type="domain" description="AB hydrolase-1" evidence="1">
    <location>
        <begin position="89"/>
        <end position="335"/>
    </location>
</feature>
<evidence type="ECO:0000259" key="1">
    <source>
        <dbReference type="Pfam" id="PF00561"/>
    </source>
</evidence>
<dbReference type="InterPro" id="IPR050471">
    <property type="entry name" value="AB_hydrolase"/>
</dbReference>
<organism evidence="2 3">
    <name type="scientific">Marinobacter halodurans</name>
    <dbReference type="NCBI Taxonomy" id="2528979"/>
    <lineage>
        <taxon>Bacteria</taxon>
        <taxon>Pseudomonadati</taxon>
        <taxon>Pseudomonadota</taxon>
        <taxon>Gammaproteobacteria</taxon>
        <taxon>Pseudomonadales</taxon>
        <taxon>Marinobacteraceae</taxon>
        <taxon>Marinobacter</taxon>
    </lineage>
</organism>
<evidence type="ECO:0000313" key="3">
    <source>
        <dbReference type="Proteomes" id="UP000313645"/>
    </source>
</evidence>
<protein>
    <submittedName>
        <fullName evidence="2">Alpha/beta hydrolase</fullName>
    </submittedName>
</protein>
<dbReference type="PANTHER" id="PTHR43433">
    <property type="entry name" value="HYDROLASE, ALPHA/BETA FOLD FAMILY PROTEIN"/>
    <property type="match status" value="1"/>
</dbReference>
<proteinExistence type="predicted"/>
<accession>A0ABY1ZHW0</accession>
<dbReference type="Pfam" id="PF00561">
    <property type="entry name" value="Abhydrolase_1"/>
    <property type="match status" value="1"/>
</dbReference>
<dbReference type="PANTHER" id="PTHR43433:SF10">
    <property type="entry name" value="AB HYDROLASE-1 DOMAIN-CONTAINING PROTEIN"/>
    <property type="match status" value="1"/>
</dbReference>
<dbReference type="Gene3D" id="3.40.50.1820">
    <property type="entry name" value="alpha/beta hydrolase"/>
    <property type="match status" value="1"/>
</dbReference>
<dbReference type="InterPro" id="IPR000073">
    <property type="entry name" value="AB_hydrolase_1"/>
</dbReference>
<dbReference type="PRINTS" id="PR00111">
    <property type="entry name" value="ABHYDROLASE"/>
</dbReference>
<dbReference type="SUPFAM" id="SSF53474">
    <property type="entry name" value="alpha/beta-Hydrolases"/>
    <property type="match status" value="1"/>
</dbReference>
<sequence length="357" mass="39967">MTVHRDEAGTSLSRSPLPELTRVVVESTDARSTARLRTSCSAGPEPALNSTRKTTINRFRQFRSHDGRLTLRDGRDLVFTDLGDPQGAPVLFAHGMPGCRMEGWFFHRQARHHGFRVITPDRPGIGGSTFQPKRVLLDYPGDVAQLADALGIDRFIHMGWSSGGSRTLACAYAMPERVRLAVSLSGYTNFAEYEGRKVLLEATRWPGPMLARISPTLLRLVVRIVMRLSRRHPGLYLREARQLVSVEDRALLSSFMHTQLFRADQITCLESGGRAIAEDLMTELVDWGFRLHEVTVPTLIYQGREDPFVPVAYARHLADNLPNAEVQLLPEAGHLYPLSEAFQGDLFERLRGRVKGG</sequence>
<dbReference type="EMBL" id="SJDL01000055">
    <property type="protein sequence ID" value="TBW47904.1"/>
    <property type="molecule type" value="Genomic_DNA"/>
</dbReference>
<dbReference type="InterPro" id="IPR029058">
    <property type="entry name" value="AB_hydrolase_fold"/>
</dbReference>
<dbReference type="GO" id="GO:0016787">
    <property type="term" value="F:hydrolase activity"/>
    <property type="evidence" value="ECO:0007669"/>
    <property type="project" value="UniProtKB-KW"/>
</dbReference>
<keyword evidence="2" id="KW-0378">Hydrolase</keyword>
<comment type="caution">
    <text evidence="2">The sequence shown here is derived from an EMBL/GenBank/DDBJ whole genome shotgun (WGS) entry which is preliminary data.</text>
</comment>
<gene>
    <name evidence="2" type="ORF">EZI54_21980</name>
</gene>
<reference evidence="2 3" key="1">
    <citation type="submission" date="2019-02" db="EMBL/GenBank/DDBJ databases">
        <title>Marinobacter halodurans sp. nov., a marine bacterium isolated from sea tidal flat.</title>
        <authorList>
            <person name="Yoo Y."/>
            <person name="Lee D.W."/>
            <person name="Kim B.S."/>
            <person name="Kim J.-J."/>
        </authorList>
    </citation>
    <scope>NUCLEOTIDE SEQUENCE [LARGE SCALE GENOMIC DNA]</scope>
    <source>
        <strain evidence="2 3">YJ-S3-2</strain>
    </source>
</reference>
<name>A0ABY1ZHW0_9GAMM</name>
<keyword evidence="3" id="KW-1185">Reference proteome</keyword>
<evidence type="ECO:0000313" key="2">
    <source>
        <dbReference type="EMBL" id="TBW47904.1"/>
    </source>
</evidence>